<accession>A0ABP5TTK1</accession>
<evidence type="ECO:0000313" key="3">
    <source>
        <dbReference type="Proteomes" id="UP001501218"/>
    </source>
</evidence>
<protein>
    <submittedName>
        <fullName evidence="2">Uncharacterized protein</fullName>
    </submittedName>
</protein>
<gene>
    <name evidence="2" type="ORF">GCM10009854_45910</name>
</gene>
<feature type="region of interest" description="Disordered" evidence="1">
    <location>
        <begin position="1"/>
        <end position="26"/>
    </location>
</feature>
<comment type="caution">
    <text evidence="2">The sequence shown here is derived from an EMBL/GenBank/DDBJ whole genome shotgun (WGS) entry which is preliminary data.</text>
</comment>
<evidence type="ECO:0000256" key="1">
    <source>
        <dbReference type="SAM" id="MobiDB-lite"/>
    </source>
</evidence>
<feature type="compositionally biased region" description="Basic residues" evidence="1">
    <location>
        <begin position="1"/>
        <end position="14"/>
    </location>
</feature>
<dbReference type="RefSeq" id="WP_344136860.1">
    <property type="nucleotide sequence ID" value="NZ_BAAARA010000022.1"/>
</dbReference>
<keyword evidence="3" id="KW-1185">Reference proteome</keyword>
<name>A0ABP5TTK1_9PSEU</name>
<evidence type="ECO:0000313" key="2">
    <source>
        <dbReference type="EMBL" id="GAA2361387.1"/>
    </source>
</evidence>
<proteinExistence type="predicted"/>
<organism evidence="2 3">
    <name type="scientific">Saccharopolyspora halophila</name>
    <dbReference type="NCBI Taxonomy" id="405551"/>
    <lineage>
        <taxon>Bacteria</taxon>
        <taxon>Bacillati</taxon>
        <taxon>Actinomycetota</taxon>
        <taxon>Actinomycetes</taxon>
        <taxon>Pseudonocardiales</taxon>
        <taxon>Pseudonocardiaceae</taxon>
        <taxon>Saccharopolyspora</taxon>
    </lineage>
</organism>
<sequence>MSHRKRSPVSRRQRSSVGGTSPEYGKRAASHVLRVWHWESWAELLAWLRVEGASDPELGPGEIRALCRDVERASSRGADLPADAAGLLRVLRSGSRAPSRP</sequence>
<dbReference type="Proteomes" id="UP001501218">
    <property type="component" value="Unassembled WGS sequence"/>
</dbReference>
<dbReference type="EMBL" id="BAAARA010000022">
    <property type="protein sequence ID" value="GAA2361387.1"/>
    <property type="molecule type" value="Genomic_DNA"/>
</dbReference>
<reference evidence="3" key="1">
    <citation type="journal article" date="2019" name="Int. J. Syst. Evol. Microbiol.">
        <title>The Global Catalogue of Microorganisms (GCM) 10K type strain sequencing project: providing services to taxonomists for standard genome sequencing and annotation.</title>
        <authorList>
            <consortium name="The Broad Institute Genomics Platform"/>
            <consortium name="The Broad Institute Genome Sequencing Center for Infectious Disease"/>
            <person name="Wu L."/>
            <person name="Ma J."/>
        </authorList>
    </citation>
    <scope>NUCLEOTIDE SEQUENCE [LARGE SCALE GENOMIC DNA]</scope>
    <source>
        <strain evidence="3">JCM 16221</strain>
    </source>
</reference>